<name>A0A1B6CTM0_9HEMI</name>
<organism evidence="3">
    <name type="scientific">Clastoptera arizonana</name>
    <name type="common">Arizona spittle bug</name>
    <dbReference type="NCBI Taxonomy" id="38151"/>
    <lineage>
        <taxon>Eukaryota</taxon>
        <taxon>Metazoa</taxon>
        <taxon>Ecdysozoa</taxon>
        <taxon>Arthropoda</taxon>
        <taxon>Hexapoda</taxon>
        <taxon>Insecta</taxon>
        <taxon>Pterygota</taxon>
        <taxon>Neoptera</taxon>
        <taxon>Paraneoptera</taxon>
        <taxon>Hemiptera</taxon>
        <taxon>Auchenorrhyncha</taxon>
        <taxon>Cercopoidea</taxon>
        <taxon>Clastopteridae</taxon>
        <taxon>Clastoptera</taxon>
    </lineage>
</organism>
<evidence type="ECO:0000313" key="3">
    <source>
        <dbReference type="EMBL" id="JAS16573.1"/>
    </source>
</evidence>
<feature type="compositionally biased region" description="Basic residues" evidence="1">
    <location>
        <begin position="334"/>
        <end position="347"/>
    </location>
</feature>
<feature type="compositionally biased region" description="Basic and acidic residues" evidence="1">
    <location>
        <begin position="452"/>
        <end position="466"/>
    </location>
</feature>
<dbReference type="InterPro" id="IPR032922">
    <property type="entry name" value="SON"/>
</dbReference>
<feature type="compositionally biased region" description="Basic residues" evidence="1">
    <location>
        <begin position="78"/>
        <end position="97"/>
    </location>
</feature>
<dbReference type="AlphaFoldDB" id="A0A1B6CTM0"/>
<sequence length="727" mass="82954">MMTSENSNILLPATDSLEDIPVPQNPLNIKEPIKSSNEILSELFSAFNAKPPNLIEDIALEYSKTNSDHEINSDISLKHTKKHKKHKKHKKVKKRTRSLSEASEVSCNGKKSKKRKKKRSKLKDNISSSESTSSKSRKHKRRKVESSDSEGSNSNDNRKENIKTPEDINNSLVVIKKEPNDKPDIYVHQSEDIAKRISETIGNVLNSVPLVVSPKKEVEKDPIKKVECQVDPLSLTAPKSAPDLESEDSKDVQQHLDKPKPTRGKIQIKNLKFSSVFEETVRQVEEKAKLKAERYEEGEISDSSSEPQRSPSPISSDLGSVQNSSNEIVPKEKKEKKKHRHHHKSRERYRSRSREGHRSLSRSHSNKSKYKDRQDDKSNEKFSRSKERNRSKERIRHRSRESRSRSQERHREKSKDKSRERSRERKSYERTKEKSYRHHHRHSSSSHRHHSYSKDHSDRASEDRIDKRKLLEIARKNALSMLKTPQAASDMAKVTITAGGKTVDELTDFCKLLSKKDADGHESISSDTSHSSDSESEKPFHHPFQIKDRPSNIVMNIRNSVALPVKTMQEKTAEQSRQLRLQFPVSSGQQHRKTESEWVPVSPKKDEPLVPTVTPKIVAKLKPVIPAVETSSVPSVFPELPNDQMLDIGSIVSHRLTAIRKLQENPNDCEALSQMYKAQKDMQCWAESKQQPGQFTGSTGVKVLSQAELSAGFQAWVRKVSNALIML</sequence>
<proteinExistence type="predicted"/>
<gene>
    <name evidence="3" type="ORF">g.15214</name>
    <name evidence="2" type="ORF">g.15217</name>
</gene>
<feature type="region of interest" description="Disordered" evidence="1">
    <location>
        <begin position="1"/>
        <end position="23"/>
    </location>
</feature>
<feature type="compositionally biased region" description="Low complexity" evidence="1">
    <location>
        <begin position="301"/>
        <end position="316"/>
    </location>
</feature>
<feature type="compositionally biased region" description="Basic and acidic residues" evidence="1">
    <location>
        <begin position="369"/>
        <end position="392"/>
    </location>
</feature>
<feature type="compositionally biased region" description="Basic residues" evidence="1">
    <location>
        <begin position="435"/>
        <end position="451"/>
    </location>
</feature>
<feature type="compositionally biased region" description="Basic and acidic residues" evidence="1">
    <location>
        <begin position="156"/>
        <end position="166"/>
    </location>
</feature>
<dbReference type="GO" id="GO:0048024">
    <property type="term" value="P:regulation of mRNA splicing, via spliceosome"/>
    <property type="evidence" value="ECO:0007669"/>
    <property type="project" value="TreeGrafter"/>
</dbReference>
<evidence type="ECO:0008006" key="4">
    <source>
        <dbReference type="Google" id="ProtNLM"/>
    </source>
</evidence>
<dbReference type="PANTHER" id="PTHR46528:SF1">
    <property type="entry name" value="PROTEIN SON"/>
    <property type="match status" value="1"/>
</dbReference>
<feature type="compositionally biased region" description="Basic and acidic residues" evidence="1">
    <location>
        <begin position="247"/>
        <end position="260"/>
    </location>
</feature>
<accession>A0A1B6CTM0</accession>
<feature type="compositionally biased region" description="Basic residues" evidence="1">
    <location>
        <begin position="359"/>
        <end position="368"/>
    </location>
</feature>
<feature type="compositionally biased region" description="Basic and acidic residues" evidence="1">
    <location>
        <begin position="401"/>
        <end position="434"/>
    </location>
</feature>
<protein>
    <recommendedName>
        <fullName evidence="4">Protein SON</fullName>
    </recommendedName>
</protein>
<feature type="region of interest" description="Disordered" evidence="1">
    <location>
        <begin position="290"/>
        <end position="466"/>
    </location>
</feature>
<feature type="region of interest" description="Disordered" evidence="1">
    <location>
        <begin position="584"/>
        <end position="603"/>
    </location>
</feature>
<feature type="region of interest" description="Disordered" evidence="1">
    <location>
        <begin position="231"/>
        <end position="265"/>
    </location>
</feature>
<evidence type="ECO:0000313" key="2">
    <source>
        <dbReference type="EMBL" id="JAS10527.1"/>
    </source>
</evidence>
<feature type="compositionally biased region" description="Basic and acidic residues" evidence="1">
    <location>
        <begin position="348"/>
        <end position="358"/>
    </location>
</feature>
<feature type="compositionally biased region" description="Basic residues" evidence="1">
    <location>
        <begin position="110"/>
        <end position="121"/>
    </location>
</feature>
<dbReference type="EMBL" id="GEDC01026771">
    <property type="protein sequence ID" value="JAS10527.1"/>
    <property type="molecule type" value="Transcribed_RNA"/>
</dbReference>
<evidence type="ECO:0000256" key="1">
    <source>
        <dbReference type="SAM" id="MobiDB-lite"/>
    </source>
</evidence>
<reference evidence="3" key="1">
    <citation type="submission" date="2015-12" db="EMBL/GenBank/DDBJ databases">
        <title>De novo transcriptome assembly of four potential Pierce s Disease insect vectors from Arizona vineyards.</title>
        <authorList>
            <person name="Tassone E.E."/>
        </authorList>
    </citation>
    <scope>NUCLEOTIDE SEQUENCE</scope>
</reference>
<dbReference type="GO" id="GO:0051726">
    <property type="term" value="P:regulation of cell cycle"/>
    <property type="evidence" value="ECO:0007669"/>
    <property type="project" value="InterPro"/>
</dbReference>
<feature type="region of interest" description="Disordered" evidence="1">
    <location>
        <begin position="518"/>
        <end position="545"/>
    </location>
</feature>
<feature type="region of interest" description="Disordered" evidence="1">
    <location>
        <begin position="65"/>
        <end position="183"/>
    </location>
</feature>
<dbReference type="EMBL" id="GEDC01020725">
    <property type="protein sequence ID" value="JAS16573.1"/>
    <property type="molecule type" value="Transcribed_RNA"/>
</dbReference>
<dbReference type="GO" id="GO:0003723">
    <property type="term" value="F:RNA binding"/>
    <property type="evidence" value="ECO:0007669"/>
    <property type="project" value="InterPro"/>
</dbReference>
<feature type="compositionally biased region" description="Polar residues" evidence="1">
    <location>
        <begin position="317"/>
        <end position="327"/>
    </location>
</feature>
<dbReference type="PANTHER" id="PTHR46528">
    <property type="entry name" value="PROTEIN SON"/>
    <property type="match status" value="1"/>
</dbReference>